<protein>
    <submittedName>
        <fullName evidence="2">Uncharacterized protein</fullName>
    </submittedName>
</protein>
<feature type="compositionally biased region" description="Gly residues" evidence="1">
    <location>
        <begin position="94"/>
        <end position="107"/>
    </location>
</feature>
<comment type="caution">
    <text evidence="2">The sequence shown here is derived from an EMBL/GenBank/DDBJ whole genome shotgun (WGS) entry which is preliminary data.</text>
</comment>
<reference evidence="2" key="1">
    <citation type="journal article" date="2021" name="G3 (Bethesda)">
        <title>Genome and transcriptome analysis of the beet armyworm Spodoptera exigua reveals targets for pest control. .</title>
        <authorList>
            <person name="Simon S."/>
            <person name="Breeschoten T."/>
            <person name="Jansen H.J."/>
            <person name="Dirks R.P."/>
            <person name="Schranz M.E."/>
            <person name="Ros V.I.D."/>
        </authorList>
    </citation>
    <scope>NUCLEOTIDE SEQUENCE</scope>
    <source>
        <strain evidence="2">TB_SE_WUR_2020</strain>
    </source>
</reference>
<evidence type="ECO:0000313" key="2">
    <source>
        <dbReference type="EMBL" id="KAH9631283.1"/>
    </source>
</evidence>
<name>A0A922M782_SPOEX</name>
<dbReference type="EMBL" id="JACEFF010000767">
    <property type="protein sequence ID" value="KAH9631283.1"/>
    <property type="molecule type" value="Genomic_DNA"/>
</dbReference>
<feature type="compositionally biased region" description="Low complexity" evidence="1">
    <location>
        <begin position="48"/>
        <end position="57"/>
    </location>
</feature>
<evidence type="ECO:0000256" key="1">
    <source>
        <dbReference type="SAM" id="MobiDB-lite"/>
    </source>
</evidence>
<proteinExistence type="predicted"/>
<feature type="region of interest" description="Disordered" evidence="1">
    <location>
        <begin position="40"/>
        <end position="168"/>
    </location>
</feature>
<gene>
    <name evidence="2" type="ORF">HF086_003719</name>
</gene>
<accession>A0A922M782</accession>
<feature type="compositionally biased region" description="Low complexity" evidence="1">
    <location>
        <begin position="76"/>
        <end position="93"/>
    </location>
</feature>
<evidence type="ECO:0000313" key="3">
    <source>
        <dbReference type="Proteomes" id="UP000814243"/>
    </source>
</evidence>
<organism evidence="2 3">
    <name type="scientific">Spodoptera exigua</name>
    <name type="common">Beet armyworm</name>
    <name type="synonym">Noctua fulgens</name>
    <dbReference type="NCBI Taxonomy" id="7107"/>
    <lineage>
        <taxon>Eukaryota</taxon>
        <taxon>Metazoa</taxon>
        <taxon>Ecdysozoa</taxon>
        <taxon>Arthropoda</taxon>
        <taxon>Hexapoda</taxon>
        <taxon>Insecta</taxon>
        <taxon>Pterygota</taxon>
        <taxon>Neoptera</taxon>
        <taxon>Endopterygota</taxon>
        <taxon>Lepidoptera</taxon>
        <taxon>Glossata</taxon>
        <taxon>Ditrysia</taxon>
        <taxon>Noctuoidea</taxon>
        <taxon>Noctuidae</taxon>
        <taxon>Amphipyrinae</taxon>
        <taxon>Spodoptera</taxon>
    </lineage>
</organism>
<dbReference type="AlphaFoldDB" id="A0A922M782"/>
<dbReference type="Proteomes" id="UP000814243">
    <property type="component" value="Unassembled WGS sequence"/>
</dbReference>
<sequence length="168" mass="18913">MDARFEYDVCDLPFDGYFAPEEKRRPRRFGCPFSRRHFGPYGPGFGPNGPHFGPNGPQDFQRFHDNQGQPDGRGPGWEQQGSGWEQQGPPWGRFGPGWGRFGPGWGHQGPPRREGEGPADHYGPPGFGPGPDGRPQDFNGPNNEQFRRSWFWFRRGPSEGQDRPMGGS</sequence>